<keyword evidence="3" id="KW-1185">Reference proteome</keyword>
<dbReference type="EMBL" id="JBHTLT010000129">
    <property type="protein sequence ID" value="MFD1206746.1"/>
    <property type="molecule type" value="Genomic_DNA"/>
</dbReference>
<keyword evidence="1" id="KW-0812">Transmembrane</keyword>
<keyword evidence="1" id="KW-1133">Transmembrane helix</keyword>
<gene>
    <name evidence="2" type="ORF">ACFQ38_16745</name>
</gene>
<protein>
    <recommendedName>
        <fullName evidence="4">DUF2178 domain-containing protein</fullName>
    </recommendedName>
</protein>
<proteinExistence type="predicted"/>
<sequence>MPSLESIAGFFTGAGVVLLLLFLYIRKGKKEKRFDERYEEVHSKARTISWSITLIVLMLLWVAAIVFDLGTLPFIFAISAYSVLLLSYIVSAIWLNKIM</sequence>
<dbReference type="RefSeq" id="WP_336823881.1">
    <property type="nucleotide sequence ID" value="NZ_JBHTLT010000129.1"/>
</dbReference>
<evidence type="ECO:0000256" key="1">
    <source>
        <dbReference type="SAM" id="Phobius"/>
    </source>
</evidence>
<reference evidence="3" key="1">
    <citation type="journal article" date="2019" name="Int. J. Syst. Evol. Microbiol.">
        <title>The Global Catalogue of Microorganisms (GCM) 10K type strain sequencing project: providing services to taxonomists for standard genome sequencing and annotation.</title>
        <authorList>
            <consortium name="The Broad Institute Genomics Platform"/>
            <consortium name="The Broad Institute Genome Sequencing Center for Infectious Disease"/>
            <person name="Wu L."/>
            <person name="Ma J."/>
        </authorList>
    </citation>
    <scope>NUCLEOTIDE SEQUENCE [LARGE SCALE GENOMIC DNA]</scope>
    <source>
        <strain evidence="3">CCUG 53915</strain>
    </source>
</reference>
<keyword evidence="1" id="KW-0472">Membrane</keyword>
<dbReference type="InterPro" id="IPR019235">
    <property type="entry name" value="DUF2178_TM"/>
</dbReference>
<evidence type="ECO:0008006" key="4">
    <source>
        <dbReference type="Google" id="ProtNLM"/>
    </source>
</evidence>
<name>A0ABW3U135_9BACL</name>
<organism evidence="2 3">
    <name type="scientific">Sporosarcina contaminans</name>
    <dbReference type="NCBI Taxonomy" id="633403"/>
    <lineage>
        <taxon>Bacteria</taxon>
        <taxon>Bacillati</taxon>
        <taxon>Bacillota</taxon>
        <taxon>Bacilli</taxon>
        <taxon>Bacillales</taxon>
        <taxon>Caryophanaceae</taxon>
        <taxon>Sporosarcina</taxon>
    </lineage>
</organism>
<feature type="transmembrane region" description="Helical" evidence="1">
    <location>
        <begin position="47"/>
        <end position="67"/>
    </location>
</feature>
<dbReference type="Pfam" id="PF09946">
    <property type="entry name" value="DUF2178"/>
    <property type="match status" value="1"/>
</dbReference>
<feature type="transmembrane region" description="Helical" evidence="1">
    <location>
        <begin position="73"/>
        <end position="95"/>
    </location>
</feature>
<evidence type="ECO:0000313" key="2">
    <source>
        <dbReference type="EMBL" id="MFD1206746.1"/>
    </source>
</evidence>
<evidence type="ECO:0000313" key="3">
    <source>
        <dbReference type="Proteomes" id="UP001597231"/>
    </source>
</evidence>
<comment type="caution">
    <text evidence="2">The sequence shown here is derived from an EMBL/GenBank/DDBJ whole genome shotgun (WGS) entry which is preliminary data.</text>
</comment>
<accession>A0ABW3U135</accession>
<dbReference type="Proteomes" id="UP001597231">
    <property type="component" value="Unassembled WGS sequence"/>
</dbReference>
<feature type="transmembrane region" description="Helical" evidence="1">
    <location>
        <begin position="6"/>
        <end position="26"/>
    </location>
</feature>